<dbReference type="GO" id="GO:0009897">
    <property type="term" value="C:external side of plasma membrane"/>
    <property type="evidence" value="ECO:0007669"/>
    <property type="project" value="TreeGrafter"/>
</dbReference>
<evidence type="ECO:0000313" key="3">
    <source>
        <dbReference type="EnsemblMetazoa" id="Aqu2.1.31225_001"/>
    </source>
</evidence>
<dbReference type="GO" id="GO:0055037">
    <property type="term" value="C:recycling endosome"/>
    <property type="evidence" value="ECO:0007669"/>
    <property type="project" value="TreeGrafter"/>
</dbReference>
<dbReference type="Proteomes" id="UP000007879">
    <property type="component" value="Unassembled WGS sequence"/>
</dbReference>
<dbReference type="InterPro" id="IPR036179">
    <property type="entry name" value="Ig-like_dom_sf"/>
</dbReference>
<reference evidence="4" key="1">
    <citation type="journal article" date="2010" name="Nature">
        <title>The Amphimedon queenslandica genome and the evolution of animal complexity.</title>
        <authorList>
            <person name="Srivastava M."/>
            <person name="Simakov O."/>
            <person name="Chapman J."/>
            <person name="Fahey B."/>
            <person name="Gauthier M.E."/>
            <person name="Mitros T."/>
            <person name="Richards G.S."/>
            <person name="Conaco C."/>
            <person name="Dacre M."/>
            <person name="Hellsten U."/>
            <person name="Larroux C."/>
            <person name="Putnam N.H."/>
            <person name="Stanke M."/>
            <person name="Adamska M."/>
            <person name="Darling A."/>
            <person name="Degnan S.M."/>
            <person name="Oakley T.H."/>
            <person name="Plachetzki D.C."/>
            <person name="Zhai Y."/>
            <person name="Adamski M."/>
            <person name="Calcino A."/>
            <person name="Cummins S.F."/>
            <person name="Goodstein D.M."/>
            <person name="Harris C."/>
            <person name="Jackson D.J."/>
            <person name="Leys S.P."/>
            <person name="Shu S."/>
            <person name="Woodcroft B.J."/>
            <person name="Vervoort M."/>
            <person name="Kosik K.S."/>
            <person name="Manning G."/>
            <person name="Degnan B.M."/>
            <person name="Rokhsar D.S."/>
        </authorList>
    </citation>
    <scope>NUCLEOTIDE SEQUENCE [LARGE SCALE GENOMIC DNA]</scope>
</reference>
<protein>
    <recommendedName>
        <fullName evidence="5">Ig-like domain-containing protein</fullName>
    </recommendedName>
</protein>
<keyword evidence="1" id="KW-0812">Transmembrane</keyword>
<dbReference type="KEGG" id="aqu:100633809"/>
<keyword evidence="2" id="KW-0732">Signal</keyword>
<keyword evidence="1" id="KW-1133">Transmembrane helix</keyword>
<sequence>MERVLSLLLVLAWFGSATAEGNASNSSDAVNITLVTSVDGVFESTTFSFSCVSNVSLSKINLMIDGTPNGTKFNRLTTDNKSDKEIDYSFKSTVEADNGTTFSCVGVAPDNKTYNSLTFTLQIYYPPRLTQGNNITIFTELSDLEDTQELNVTVLKANPPVNRFIIYYVTSNSSGITTKIDKSNTSGVVTFDEPMAENRGNFTFSVSNGYGNTSLTYNTFFGGAADMLNITCTPTYSSDDATIVCYANDYSDAPATGVTVSSPGLNEPQYYSFERIPARDFQIQVVSRDLTEIAPGNYTVSMTALNLIKNQSVFEKTYYVPGLKIDVYIESESNETAEGDVFSFTCRAPVMEYPVSFTILFNDEYTPDNDKRLVYGSLINGTQVVNLTDPTYLDNGLSLKCCANGTFKSPPLRLDVLYAPKYFGVLQSILVNGSTGIISLNMTSNPLPDATGVTWYHNNKTITGDKRLTLNASSILFSTVTGSDIGTYRVEAHNKVGSGTSEDVVPTLYSAPYFTPSNNSNIPHLVEGEDFYVTLNVTSNPPVNKSTWTVNGKVVNSTTGRIVAGLLNINITDLRYTDDKSIVQLNVSNEYGETTFSFNLNVSYSPRVTFPSETLFTYLNADTTLKAVVLANPPVSSSIWYHKGVVLETNEDVTVKPDSLSFKSISLFYNGSYTLDAYNSIGNLSVKTDIGIYFGPILNATIEDVSKNVTNTSQWVEFKDGSTFTLSCIVSSSFPAVKKFLIQLPCHKNESDCNEVVKTDNKTYINVTITGASSKKNSKNYTCTGRTGHTSGNVTFQTFVGGPPDKTKVKIDHHFVKTNVTFTMTVTDSSDAPPRTITYTDPSSSKNESFTIDKPLINGASFVKNNFTTISISKLQKDYKKGVISFKVYSSNNIGGPIPVKAEPYTYIASSPLPTSTPTSSSPPTKKSKTTSIVVGVVVPVVVIAIIIAVIVGAYYYIKKKRRNSGFSPLRSIPDDAVPGTYGTTNS</sequence>
<reference evidence="3" key="2">
    <citation type="submission" date="2017-05" db="UniProtKB">
        <authorList>
            <consortium name="EnsemblMetazoa"/>
        </authorList>
    </citation>
    <scope>IDENTIFICATION</scope>
</reference>
<evidence type="ECO:0008006" key="5">
    <source>
        <dbReference type="Google" id="ProtNLM"/>
    </source>
</evidence>
<evidence type="ECO:0000256" key="2">
    <source>
        <dbReference type="SAM" id="SignalP"/>
    </source>
</evidence>
<accession>A0A1X7UTA6</accession>
<dbReference type="GO" id="GO:0070062">
    <property type="term" value="C:extracellular exosome"/>
    <property type="evidence" value="ECO:0007669"/>
    <property type="project" value="TreeGrafter"/>
</dbReference>
<organism evidence="3">
    <name type="scientific">Amphimedon queenslandica</name>
    <name type="common">Sponge</name>
    <dbReference type="NCBI Taxonomy" id="400682"/>
    <lineage>
        <taxon>Eukaryota</taxon>
        <taxon>Metazoa</taxon>
        <taxon>Porifera</taxon>
        <taxon>Demospongiae</taxon>
        <taxon>Heteroscleromorpha</taxon>
        <taxon>Haplosclerida</taxon>
        <taxon>Niphatidae</taxon>
        <taxon>Amphimedon</taxon>
    </lineage>
</organism>
<dbReference type="InterPro" id="IPR013783">
    <property type="entry name" value="Ig-like_fold"/>
</dbReference>
<dbReference type="CDD" id="cd00096">
    <property type="entry name" value="Ig"/>
    <property type="match status" value="1"/>
</dbReference>
<dbReference type="InParanoid" id="A0A1X7UTA6"/>
<dbReference type="EnsemblMetazoa" id="XM_003386739.2">
    <property type="protein sequence ID" value="XP_003386787.2"/>
    <property type="gene ID" value="LOC100633809"/>
</dbReference>
<dbReference type="OrthoDB" id="6250964at2759"/>
<dbReference type="GO" id="GO:0005769">
    <property type="term" value="C:early endosome"/>
    <property type="evidence" value="ECO:0007669"/>
    <property type="project" value="TreeGrafter"/>
</dbReference>
<dbReference type="AlphaFoldDB" id="A0A1X7UTA6"/>
<dbReference type="GO" id="GO:0033691">
    <property type="term" value="F:sialic acid binding"/>
    <property type="evidence" value="ECO:0007669"/>
    <property type="project" value="TreeGrafter"/>
</dbReference>
<proteinExistence type="predicted"/>
<feature type="transmembrane region" description="Helical" evidence="1">
    <location>
        <begin position="933"/>
        <end position="958"/>
    </location>
</feature>
<dbReference type="SUPFAM" id="SSF48726">
    <property type="entry name" value="Immunoglobulin"/>
    <property type="match status" value="3"/>
</dbReference>
<dbReference type="GO" id="GO:0050859">
    <property type="term" value="P:negative regulation of B cell receptor signaling pathway"/>
    <property type="evidence" value="ECO:0007669"/>
    <property type="project" value="TreeGrafter"/>
</dbReference>
<feature type="chain" id="PRO_5010873661" description="Ig-like domain-containing protein" evidence="2">
    <location>
        <begin position="20"/>
        <end position="987"/>
    </location>
</feature>
<keyword evidence="4" id="KW-1185">Reference proteome</keyword>
<dbReference type="GO" id="GO:0042609">
    <property type="term" value="F:CD4 receptor binding"/>
    <property type="evidence" value="ECO:0007669"/>
    <property type="project" value="TreeGrafter"/>
</dbReference>
<dbReference type="PANTHER" id="PTHR46958:SF1">
    <property type="entry name" value="B-CELL RECEPTOR CD22"/>
    <property type="match status" value="1"/>
</dbReference>
<dbReference type="GO" id="GO:0019903">
    <property type="term" value="F:protein phosphatase binding"/>
    <property type="evidence" value="ECO:0007669"/>
    <property type="project" value="TreeGrafter"/>
</dbReference>
<dbReference type="EnsemblMetazoa" id="Aqu2.1.31225_001">
    <property type="protein sequence ID" value="Aqu2.1.31225_001"/>
    <property type="gene ID" value="Aqu2.1.31225"/>
</dbReference>
<feature type="signal peptide" evidence="2">
    <location>
        <begin position="1"/>
        <end position="19"/>
    </location>
</feature>
<dbReference type="Gene3D" id="2.60.40.10">
    <property type="entry name" value="Immunoglobulins"/>
    <property type="match status" value="3"/>
</dbReference>
<name>A0A1X7UTA6_AMPQE</name>
<gene>
    <name evidence="3" type="primary">100633809</name>
</gene>
<evidence type="ECO:0000256" key="1">
    <source>
        <dbReference type="SAM" id="Phobius"/>
    </source>
</evidence>
<keyword evidence="1" id="KW-0472">Membrane</keyword>
<dbReference type="PANTHER" id="PTHR46958">
    <property type="entry name" value="B-CELL RECEPTOR CD22"/>
    <property type="match status" value="1"/>
</dbReference>
<evidence type="ECO:0000313" key="4">
    <source>
        <dbReference type="Proteomes" id="UP000007879"/>
    </source>
</evidence>